<evidence type="ECO:0000313" key="3">
    <source>
        <dbReference type="Proteomes" id="UP000649259"/>
    </source>
</evidence>
<proteinExistence type="predicted"/>
<gene>
    <name evidence="2" type="ORF">Saso_74580</name>
</gene>
<dbReference type="Gene3D" id="1.10.8.60">
    <property type="match status" value="1"/>
</dbReference>
<feature type="domain" description="DmpG-like communication" evidence="1">
    <location>
        <begin position="8"/>
        <end position="49"/>
    </location>
</feature>
<reference evidence="3" key="1">
    <citation type="submission" date="2023-07" db="EMBL/GenBank/DDBJ databases">
        <title>Whole genome shotgun sequence of Streptomyces cacaoi subsp. asoensis NBRC 13813.</title>
        <authorList>
            <person name="Komaki H."/>
            <person name="Tamura T."/>
        </authorList>
    </citation>
    <scope>NUCLEOTIDE SEQUENCE [LARGE SCALE GENOMIC DNA]</scope>
    <source>
        <strain evidence="3">NBRC 13813</strain>
    </source>
</reference>
<dbReference type="Pfam" id="PF07836">
    <property type="entry name" value="DmpG_comm"/>
    <property type="match status" value="1"/>
</dbReference>
<name>A0ABQ3SCF4_9ACTN</name>
<evidence type="ECO:0000313" key="2">
    <source>
        <dbReference type="EMBL" id="GHI65808.1"/>
    </source>
</evidence>
<sequence length="59" mass="6459">MPPGREVRTDRETFSLGYTGVYSGYLRHAETAAARYSPDTRSILAEAGAGDAWPAVRRT</sequence>
<organism evidence="2 3">
    <name type="scientific">Streptomyces asoensis</name>
    <dbReference type="NCBI Taxonomy" id="249586"/>
    <lineage>
        <taxon>Bacteria</taxon>
        <taxon>Bacillati</taxon>
        <taxon>Actinomycetota</taxon>
        <taxon>Actinomycetes</taxon>
        <taxon>Kitasatosporales</taxon>
        <taxon>Streptomycetaceae</taxon>
        <taxon>Streptomyces</taxon>
    </lineage>
</organism>
<evidence type="ECO:0000259" key="1">
    <source>
        <dbReference type="Pfam" id="PF07836"/>
    </source>
</evidence>
<dbReference type="Proteomes" id="UP000649259">
    <property type="component" value="Unassembled WGS sequence"/>
</dbReference>
<comment type="caution">
    <text evidence="2">The sequence shown here is derived from an EMBL/GenBank/DDBJ whole genome shotgun (WGS) entry which is preliminary data.</text>
</comment>
<keyword evidence="3" id="KW-1185">Reference proteome</keyword>
<protein>
    <recommendedName>
        <fullName evidence="1">DmpG-like communication domain-containing protein</fullName>
    </recommendedName>
</protein>
<dbReference type="EMBL" id="BNEB01000006">
    <property type="protein sequence ID" value="GHI65808.1"/>
    <property type="molecule type" value="Genomic_DNA"/>
</dbReference>
<accession>A0ABQ3SCF4</accession>
<dbReference type="InterPro" id="IPR012425">
    <property type="entry name" value="DmpG_comm"/>
</dbReference>